<dbReference type="GO" id="GO:0005694">
    <property type="term" value="C:chromosome"/>
    <property type="evidence" value="ECO:0007669"/>
    <property type="project" value="TreeGrafter"/>
</dbReference>
<keyword evidence="6" id="KW-0539">Nucleus</keyword>
<keyword evidence="3" id="KW-0067">ATP-binding</keyword>
<dbReference type="PROSITE" id="PS51194">
    <property type="entry name" value="HELICASE_CTER"/>
    <property type="match status" value="1"/>
</dbReference>
<evidence type="ECO:0000259" key="11">
    <source>
        <dbReference type="PROSITE" id="PS51194"/>
    </source>
</evidence>
<dbReference type="Gene3D" id="3.40.50.300">
    <property type="entry name" value="P-loop containing nucleotide triphosphate hydrolases"/>
    <property type="match status" value="2"/>
</dbReference>
<evidence type="ECO:0000256" key="6">
    <source>
        <dbReference type="ARBA" id="ARBA00023242"/>
    </source>
</evidence>
<dbReference type="PANTHER" id="PTHR13710">
    <property type="entry name" value="DNA HELICASE RECQ FAMILY MEMBER"/>
    <property type="match status" value="1"/>
</dbReference>
<organism evidence="12">
    <name type="scientific">Amphimedon queenslandica</name>
    <name type="common">Sponge</name>
    <dbReference type="NCBI Taxonomy" id="400682"/>
    <lineage>
        <taxon>Eukaryota</taxon>
        <taxon>Metazoa</taxon>
        <taxon>Porifera</taxon>
        <taxon>Demospongiae</taxon>
        <taxon>Heteroscleromorpha</taxon>
        <taxon>Haplosclerida</taxon>
        <taxon>Niphatidae</taxon>
        <taxon>Amphimedon</taxon>
    </lineage>
</organism>
<keyword evidence="2" id="KW-0547">Nucleotide-binding</keyword>
<feature type="domain" description="Helicase C-terminal" evidence="11">
    <location>
        <begin position="79"/>
        <end position="237"/>
    </location>
</feature>
<dbReference type="GO" id="GO:0000724">
    <property type="term" value="P:double-strand break repair via homologous recombination"/>
    <property type="evidence" value="ECO:0007669"/>
    <property type="project" value="TreeGrafter"/>
</dbReference>
<dbReference type="InterPro" id="IPR011545">
    <property type="entry name" value="DEAD/DEAH_box_helicase_dom"/>
</dbReference>
<dbReference type="PROSITE" id="PS51192">
    <property type="entry name" value="HELICASE_ATP_BIND_1"/>
    <property type="match status" value="1"/>
</dbReference>
<dbReference type="STRING" id="400682.A0A1X7THZ1"/>
<dbReference type="InterPro" id="IPR014001">
    <property type="entry name" value="Helicase_ATP-bd"/>
</dbReference>
<comment type="similarity">
    <text evidence="1">Belongs to the helicase family. RecQ subfamily.</text>
</comment>
<dbReference type="GO" id="GO:0043138">
    <property type="term" value="F:3'-5' DNA helicase activity"/>
    <property type="evidence" value="ECO:0007669"/>
    <property type="project" value="UniProtKB-EC"/>
</dbReference>
<evidence type="ECO:0000256" key="2">
    <source>
        <dbReference type="ARBA" id="ARBA00022741"/>
    </source>
</evidence>
<dbReference type="OMA" id="VIRIAIC"/>
<dbReference type="GO" id="GO:0003677">
    <property type="term" value="F:DNA binding"/>
    <property type="evidence" value="ECO:0007669"/>
    <property type="project" value="UniProtKB-KW"/>
</dbReference>
<dbReference type="eggNOG" id="KOG0351">
    <property type="taxonomic scope" value="Eukaryota"/>
</dbReference>
<evidence type="ECO:0000256" key="1">
    <source>
        <dbReference type="ARBA" id="ARBA00005446"/>
    </source>
</evidence>
<evidence type="ECO:0000256" key="4">
    <source>
        <dbReference type="ARBA" id="ARBA00023125"/>
    </source>
</evidence>
<proteinExistence type="inferred from homology"/>
<evidence type="ECO:0000313" key="12">
    <source>
        <dbReference type="EnsemblMetazoa" id="Aqu2.1.14257_001"/>
    </source>
</evidence>
<dbReference type="AlphaFoldDB" id="A0A1X7THZ1"/>
<dbReference type="InParanoid" id="A0A1X7THZ1"/>
<dbReference type="SMART" id="SM00490">
    <property type="entry name" value="HELICc"/>
    <property type="match status" value="1"/>
</dbReference>
<dbReference type="Pfam" id="PF00271">
    <property type="entry name" value="Helicase_C"/>
    <property type="match status" value="1"/>
</dbReference>
<protein>
    <recommendedName>
        <fullName evidence="8">DNA 3'-5' helicase</fullName>
        <ecNumber evidence="8">5.6.2.4</ecNumber>
    </recommendedName>
    <alternativeName>
        <fullName evidence="9">DNA 3'-5' helicase BLM</fullName>
    </alternativeName>
</protein>
<name>A0A1X7THZ1_AMPQE</name>
<dbReference type="InterPro" id="IPR001650">
    <property type="entry name" value="Helicase_C-like"/>
</dbReference>
<dbReference type="GO" id="GO:0005524">
    <property type="term" value="F:ATP binding"/>
    <property type="evidence" value="ECO:0007669"/>
    <property type="project" value="UniProtKB-KW"/>
</dbReference>
<dbReference type="GO" id="GO:0005737">
    <property type="term" value="C:cytoplasm"/>
    <property type="evidence" value="ECO:0007669"/>
    <property type="project" value="TreeGrafter"/>
</dbReference>
<dbReference type="PANTHER" id="PTHR13710:SF153">
    <property type="entry name" value="RECQ-LIKE DNA HELICASE BLM"/>
    <property type="match status" value="1"/>
</dbReference>
<dbReference type="InterPro" id="IPR027417">
    <property type="entry name" value="P-loop_NTPase"/>
</dbReference>
<keyword evidence="5" id="KW-0413">Isomerase</keyword>
<sequence>MVQDLRSKGLSAGCIIGEDDCEEMKSGVKKGSFQLVYFMPESMLLRKKYRKIISSELYQKRIRGLVIDEAHTVKKWGMSLRDTLMNLGEVRSIVPEGTPLMALTATATTALRHQLANILGMKNPESVILPPFEMFTSCTDSEVKNQIIASFTQAECTLRIVCATIAFGMGINCPNVRQVIHVGAPDDIESYIQETGRAGRDGLQANALLLKKSSLQHLDEDMKLYVSVRDCHRKLLFTKMEGYNSVAHFVPPSICCDYCMNLL</sequence>
<evidence type="ECO:0000256" key="3">
    <source>
        <dbReference type="ARBA" id="ARBA00022840"/>
    </source>
</evidence>
<evidence type="ECO:0000256" key="7">
    <source>
        <dbReference type="ARBA" id="ARBA00034617"/>
    </source>
</evidence>
<accession>A0A1X7THZ1</accession>
<dbReference type="GO" id="GO:0009378">
    <property type="term" value="F:four-way junction helicase activity"/>
    <property type="evidence" value="ECO:0007669"/>
    <property type="project" value="TreeGrafter"/>
</dbReference>
<feature type="domain" description="Helicase ATP-binding" evidence="10">
    <location>
        <begin position="1"/>
        <end position="125"/>
    </location>
</feature>
<dbReference type="Pfam" id="PF00270">
    <property type="entry name" value="DEAD"/>
    <property type="match status" value="1"/>
</dbReference>
<dbReference type="EnsemblMetazoa" id="Aqu2.1.14257_001">
    <property type="protein sequence ID" value="Aqu2.1.14257_001"/>
    <property type="gene ID" value="Aqu2.1.14257"/>
</dbReference>
<dbReference type="OrthoDB" id="8948644at2759"/>
<reference evidence="12" key="1">
    <citation type="submission" date="2017-05" db="UniProtKB">
        <authorList>
            <consortium name="EnsemblMetazoa"/>
        </authorList>
    </citation>
    <scope>IDENTIFICATION</scope>
</reference>
<evidence type="ECO:0000256" key="9">
    <source>
        <dbReference type="ARBA" id="ARBA00044542"/>
    </source>
</evidence>
<keyword evidence="4" id="KW-0238">DNA-binding</keyword>
<evidence type="ECO:0000256" key="5">
    <source>
        <dbReference type="ARBA" id="ARBA00023235"/>
    </source>
</evidence>
<evidence type="ECO:0000256" key="8">
    <source>
        <dbReference type="ARBA" id="ARBA00034808"/>
    </source>
</evidence>
<dbReference type="EC" id="5.6.2.4" evidence="8"/>
<dbReference type="SUPFAM" id="SSF52540">
    <property type="entry name" value="P-loop containing nucleoside triphosphate hydrolases"/>
    <property type="match status" value="1"/>
</dbReference>
<comment type="catalytic activity">
    <reaction evidence="7">
        <text>Couples ATP hydrolysis with the unwinding of duplex DNA by translocating in the 3'-5' direction.</text>
        <dbReference type="EC" id="5.6.2.4"/>
    </reaction>
</comment>
<evidence type="ECO:0000259" key="10">
    <source>
        <dbReference type="PROSITE" id="PS51192"/>
    </source>
</evidence>